<feature type="non-terminal residue" evidence="2">
    <location>
        <position position="1"/>
    </location>
</feature>
<evidence type="ECO:0000313" key="3">
    <source>
        <dbReference type="Proteomes" id="UP001165082"/>
    </source>
</evidence>
<sequence length="190" mass="19959">PFNFHLSLHVYIMATSAPSMATSAPSASDPILQCRLSDVSNWNVVAPAAAPFPQVTTCDVTQKQWDISTVFPYVEETDIDCKISTHTCVSGFYNVTGSTFPNATLATFDLAVGCVLNNQVDPLKLALTSICGQIDACKANNPGGKPDGGFEECNSLNCNSCTPFGAAGIVGPSLLLVATMFGGLASFFSF</sequence>
<protein>
    <submittedName>
        <fullName evidence="2">Uncharacterized protein</fullName>
    </submittedName>
</protein>
<dbReference type="EMBL" id="BRXZ01008741">
    <property type="protein sequence ID" value="GMI30311.1"/>
    <property type="molecule type" value="Genomic_DNA"/>
</dbReference>
<dbReference type="OrthoDB" id="10484091at2759"/>
<keyword evidence="3" id="KW-1185">Reference proteome</keyword>
<dbReference type="Proteomes" id="UP001165082">
    <property type="component" value="Unassembled WGS sequence"/>
</dbReference>
<evidence type="ECO:0000256" key="1">
    <source>
        <dbReference type="SAM" id="Phobius"/>
    </source>
</evidence>
<organism evidence="2 3">
    <name type="scientific">Triparma retinervis</name>
    <dbReference type="NCBI Taxonomy" id="2557542"/>
    <lineage>
        <taxon>Eukaryota</taxon>
        <taxon>Sar</taxon>
        <taxon>Stramenopiles</taxon>
        <taxon>Ochrophyta</taxon>
        <taxon>Bolidophyceae</taxon>
        <taxon>Parmales</taxon>
        <taxon>Triparmaceae</taxon>
        <taxon>Triparma</taxon>
    </lineage>
</organism>
<keyword evidence="1" id="KW-1133">Transmembrane helix</keyword>
<name>A0A9W7L504_9STRA</name>
<keyword evidence="1" id="KW-0812">Transmembrane</keyword>
<accession>A0A9W7L504</accession>
<evidence type="ECO:0000313" key="2">
    <source>
        <dbReference type="EMBL" id="GMI30311.1"/>
    </source>
</evidence>
<comment type="caution">
    <text evidence="2">The sequence shown here is derived from an EMBL/GenBank/DDBJ whole genome shotgun (WGS) entry which is preliminary data.</text>
</comment>
<dbReference type="AlphaFoldDB" id="A0A9W7L504"/>
<keyword evidence="1" id="KW-0472">Membrane</keyword>
<gene>
    <name evidence="2" type="ORF">TrRE_jg1232</name>
</gene>
<reference evidence="2" key="1">
    <citation type="submission" date="2022-07" db="EMBL/GenBank/DDBJ databases">
        <title>Genome analysis of Parmales, a sister group of diatoms, reveals the evolutionary specialization of diatoms from phago-mixotrophs to photoautotrophs.</title>
        <authorList>
            <person name="Ban H."/>
            <person name="Sato S."/>
            <person name="Yoshikawa S."/>
            <person name="Kazumasa Y."/>
            <person name="Nakamura Y."/>
            <person name="Ichinomiya M."/>
            <person name="Saitoh K."/>
            <person name="Sato N."/>
            <person name="Blanc-Mathieu R."/>
            <person name="Endo H."/>
            <person name="Kuwata A."/>
            <person name="Ogata H."/>
        </authorList>
    </citation>
    <scope>NUCLEOTIDE SEQUENCE</scope>
</reference>
<feature type="transmembrane region" description="Helical" evidence="1">
    <location>
        <begin position="164"/>
        <end position="188"/>
    </location>
</feature>
<proteinExistence type="predicted"/>